<organism evidence="2 3">
    <name type="scientific">Urbifossiella limnaea</name>
    <dbReference type="NCBI Taxonomy" id="2528023"/>
    <lineage>
        <taxon>Bacteria</taxon>
        <taxon>Pseudomonadati</taxon>
        <taxon>Planctomycetota</taxon>
        <taxon>Planctomycetia</taxon>
        <taxon>Gemmatales</taxon>
        <taxon>Gemmataceae</taxon>
        <taxon>Urbifossiella</taxon>
    </lineage>
</organism>
<dbReference type="KEGG" id="uli:ETAA1_47790"/>
<evidence type="ECO:0000313" key="2">
    <source>
        <dbReference type="EMBL" id="QDU22791.1"/>
    </source>
</evidence>
<keyword evidence="1" id="KW-0812">Transmembrane</keyword>
<dbReference type="RefSeq" id="WP_145242816.1">
    <property type="nucleotide sequence ID" value="NZ_CP036273.1"/>
</dbReference>
<keyword evidence="3" id="KW-1185">Reference proteome</keyword>
<keyword evidence="1" id="KW-1133">Transmembrane helix</keyword>
<gene>
    <name evidence="2" type="ORF">ETAA1_47790</name>
</gene>
<keyword evidence="1" id="KW-0472">Membrane</keyword>
<dbReference type="Proteomes" id="UP000319576">
    <property type="component" value="Chromosome"/>
</dbReference>
<accession>A0A517XZ65</accession>
<dbReference type="EMBL" id="CP036273">
    <property type="protein sequence ID" value="QDU22791.1"/>
    <property type="molecule type" value="Genomic_DNA"/>
</dbReference>
<feature type="transmembrane region" description="Helical" evidence="1">
    <location>
        <begin position="66"/>
        <end position="85"/>
    </location>
</feature>
<dbReference type="AlphaFoldDB" id="A0A517XZ65"/>
<protein>
    <submittedName>
        <fullName evidence="2">Uncharacterized protein</fullName>
    </submittedName>
</protein>
<name>A0A517XZ65_9BACT</name>
<evidence type="ECO:0000313" key="3">
    <source>
        <dbReference type="Proteomes" id="UP000319576"/>
    </source>
</evidence>
<proteinExistence type="predicted"/>
<reference evidence="2 3" key="1">
    <citation type="submission" date="2019-02" db="EMBL/GenBank/DDBJ databases">
        <title>Deep-cultivation of Planctomycetes and their phenomic and genomic characterization uncovers novel biology.</title>
        <authorList>
            <person name="Wiegand S."/>
            <person name="Jogler M."/>
            <person name="Boedeker C."/>
            <person name="Pinto D."/>
            <person name="Vollmers J."/>
            <person name="Rivas-Marin E."/>
            <person name="Kohn T."/>
            <person name="Peeters S.H."/>
            <person name="Heuer A."/>
            <person name="Rast P."/>
            <person name="Oberbeckmann S."/>
            <person name="Bunk B."/>
            <person name="Jeske O."/>
            <person name="Meyerdierks A."/>
            <person name="Storesund J.E."/>
            <person name="Kallscheuer N."/>
            <person name="Luecker S."/>
            <person name="Lage O.M."/>
            <person name="Pohl T."/>
            <person name="Merkel B.J."/>
            <person name="Hornburger P."/>
            <person name="Mueller R.-W."/>
            <person name="Bruemmer F."/>
            <person name="Labrenz M."/>
            <person name="Spormann A.M."/>
            <person name="Op den Camp H."/>
            <person name="Overmann J."/>
            <person name="Amann R."/>
            <person name="Jetten M.S.M."/>
            <person name="Mascher T."/>
            <person name="Medema M.H."/>
            <person name="Devos D.P."/>
            <person name="Kaster A.-K."/>
            <person name="Ovreas L."/>
            <person name="Rohde M."/>
            <person name="Galperin M.Y."/>
            <person name="Jogler C."/>
        </authorList>
    </citation>
    <scope>NUCLEOTIDE SEQUENCE [LARGE SCALE GENOMIC DNA]</scope>
    <source>
        <strain evidence="2 3">ETA_A1</strain>
    </source>
</reference>
<sequence length="101" mass="10642">MPERCAVCGGTGRATVFLAGGGVIEEACRRCGGTGRGWPVVPTTRPDRPPRDGSVGFFELTPGRRVFLGAVVTALGLVGLLLSRVGRPPWADRDRTEPPAK</sequence>
<evidence type="ECO:0000256" key="1">
    <source>
        <dbReference type="SAM" id="Phobius"/>
    </source>
</evidence>